<protein>
    <recommendedName>
        <fullName evidence="1">YdhG-like domain-containing protein</fullName>
    </recommendedName>
</protein>
<reference evidence="2 3" key="1">
    <citation type="submission" date="2017-01" db="EMBL/GenBank/DDBJ databases">
        <authorList>
            <person name="Mah S.A."/>
            <person name="Swanson W.J."/>
            <person name="Moy G.W."/>
            <person name="Vacquier V.D."/>
        </authorList>
    </citation>
    <scope>NUCLEOTIDE SEQUENCE [LARGE SCALE GENOMIC DNA]</scope>
    <source>
        <strain evidence="2 3">CPCC 203464</strain>
    </source>
</reference>
<proteinExistence type="predicted"/>
<evidence type="ECO:0000313" key="3">
    <source>
        <dbReference type="Proteomes" id="UP000186218"/>
    </source>
</evidence>
<dbReference type="AlphaFoldDB" id="A0A1N7HB43"/>
<dbReference type="OrthoDB" id="9811812at2"/>
<sequence>MEPAEQIDKMIEEHPDWRGEALAEARRIILGVDSGITEHWKYMGAPVWECDGPLVVGNIFKSKVKLGFMYGAQLDDPSGLFNGELKGNQRRSYELYEGDQIDADGLAGLVKAGIERNRSK</sequence>
<dbReference type="Pfam" id="PF08818">
    <property type="entry name" value="DUF1801"/>
    <property type="match status" value="1"/>
</dbReference>
<evidence type="ECO:0000313" key="2">
    <source>
        <dbReference type="EMBL" id="SIS21961.1"/>
    </source>
</evidence>
<dbReference type="STRING" id="1344003.SAMN05445060_3840"/>
<feature type="domain" description="YdhG-like" evidence="1">
    <location>
        <begin position="19"/>
        <end position="112"/>
    </location>
</feature>
<dbReference type="SUPFAM" id="SSF159888">
    <property type="entry name" value="YdhG-like"/>
    <property type="match status" value="1"/>
</dbReference>
<dbReference type="Proteomes" id="UP000186218">
    <property type="component" value="Unassembled WGS sequence"/>
</dbReference>
<keyword evidence="3" id="KW-1185">Reference proteome</keyword>
<organism evidence="2 3">
    <name type="scientific">Williamsia sterculiae</name>
    <dbReference type="NCBI Taxonomy" id="1344003"/>
    <lineage>
        <taxon>Bacteria</taxon>
        <taxon>Bacillati</taxon>
        <taxon>Actinomycetota</taxon>
        <taxon>Actinomycetes</taxon>
        <taxon>Mycobacteriales</taxon>
        <taxon>Nocardiaceae</taxon>
        <taxon>Williamsia</taxon>
    </lineage>
</organism>
<gene>
    <name evidence="2" type="ORF">SAMN05445060_3840</name>
</gene>
<evidence type="ECO:0000259" key="1">
    <source>
        <dbReference type="Pfam" id="PF08818"/>
    </source>
</evidence>
<accession>A0A1N7HB43</accession>
<dbReference type="InterPro" id="IPR014922">
    <property type="entry name" value="YdhG-like"/>
</dbReference>
<dbReference type="EMBL" id="FTNT01000014">
    <property type="protein sequence ID" value="SIS21961.1"/>
    <property type="molecule type" value="Genomic_DNA"/>
</dbReference>
<name>A0A1N7HB43_9NOCA</name>